<evidence type="ECO:0000313" key="4">
    <source>
        <dbReference type="Proteomes" id="UP001549047"/>
    </source>
</evidence>
<dbReference type="InterPro" id="IPR014710">
    <property type="entry name" value="RmlC-like_jellyroll"/>
</dbReference>
<dbReference type="Proteomes" id="UP001549047">
    <property type="component" value="Unassembled WGS sequence"/>
</dbReference>
<name>A0ABV2J696_9HYPH</name>
<feature type="domain" description="HTH cro/C1-type" evidence="2">
    <location>
        <begin position="10"/>
        <end position="64"/>
    </location>
</feature>
<dbReference type="Pfam" id="PF13560">
    <property type="entry name" value="HTH_31"/>
    <property type="match status" value="1"/>
</dbReference>
<organism evidence="3 4">
    <name type="scientific">Rhizobium aquaticum</name>
    <dbReference type="NCBI Taxonomy" id="1549636"/>
    <lineage>
        <taxon>Bacteria</taxon>
        <taxon>Pseudomonadati</taxon>
        <taxon>Pseudomonadota</taxon>
        <taxon>Alphaproteobacteria</taxon>
        <taxon>Hyphomicrobiales</taxon>
        <taxon>Rhizobiaceae</taxon>
        <taxon>Rhizobium/Agrobacterium group</taxon>
        <taxon>Rhizobium</taxon>
    </lineage>
</organism>
<proteinExistence type="predicted"/>
<dbReference type="SUPFAM" id="SSF51182">
    <property type="entry name" value="RmlC-like cupins"/>
    <property type="match status" value="1"/>
</dbReference>
<dbReference type="RefSeq" id="WP_354558737.1">
    <property type="nucleotide sequence ID" value="NZ_JBEPMB010000017.1"/>
</dbReference>
<evidence type="ECO:0000256" key="1">
    <source>
        <dbReference type="ARBA" id="ARBA00023125"/>
    </source>
</evidence>
<dbReference type="InterPro" id="IPR050807">
    <property type="entry name" value="TransReg_Diox_bact_type"/>
</dbReference>
<evidence type="ECO:0000313" key="3">
    <source>
        <dbReference type="EMBL" id="MET3616289.1"/>
    </source>
</evidence>
<reference evidence="3 4" key="1">
    <citation type="submission" date="2024-06" db="EMBL/GenBank/DDBJ databases">
        <title>Genomic Encyclopedia of Type Strains, Phase IV (KMG-IV): sequencing the most valuable type-strain genomes for metagenomic binning, comparative biology and taxonomic classification.</title>
        <authorList>
            <person name="Goeker M."/>
        </authorList>
    </citation>
    <scope>NUCLEOTIDE SEQUENCE [LARGE SCALE GENOMIC DNA]</scope>
    <source>
        <strain evidence="3 4">DSM 29780</strain>
    </source>
</reference>
<protein>
    <submittedName>
        <fullName evidence="3">Transcriptional regulator with XRE-family HTH domain</fullName>
    </submittedName>
</protein>
<dbReference type="PROSITE" id="PS50943">
    <property type="entry name" value="HTH_CROC1"/>
    <property type="match status" value="1"/>
</dbReference>
<keyword evidence="4" id="KW-1185">Reference proteome</keyword>
<dbReference type="InterPro" id="IPR001387">
    <property type="entry name" value="Cro/C1-type_HTH"/>
</dbReference>
<dbReference type="CDD" id="cd02209">
    <property type="entry name" value="cupin_XRE_C"/>
    <property type="match status" value="1"/>
</dbReference>
<dbReference type="CDD" id="cd00093">
    <property type="entry name" value="HTH_XRE"/>
    <property type="match status" value="1"/>
</dbReference>
<dbReference type="PANTHER" id="PTHR46797:SF19">
    <property type="entry name" value="BLL2473 PROTEIN"/>
    <property type="match status" value="1"/>
</dbReference>
<dbReference type="InterPro" id="IPR010982">
    <property type="entry name" value="Lambda_DNA-bd_dom_sf"/>
</dbReference>
<comment type="caution">
    <text evidence="3">The sequence shown here is derived from an EMBL/GenBank/DDBJ whole genome shotgun (WGS) entry which is preliminary data.</text>
</comment>
<accession>A0ABV2J696</accession>
<keyword evidence="1" id="KW-0238">DNA-binding</keyword>
<dbReference type="SUPFAM" id="SSF47413">
    <property type="entry name" value="lambda repressor-like DNA-binding domains"/>
    <property type="match status" value="1"/>
</dbReference>
<dbReference type="EMBL" id="JBEPMB010000017">
    <property type="protein sequence ID" value="MET3616289.1"/>
    <property type="molecule type" value="Genomic_DNA"/>
</dbReference>
<dbReference type="Pfam" id="PF07883">
    <property type="entry name" value="Cupin_2"/>
    <property type="match status" value="1"/>
</dbReference>
<evidence type="ECO:0000259" key="2">
    <source>
        <dbReference type="PROSITE" id="PS50943"/>
    </source>
</evidence>
<dbReference type="SMART" id="SM00530">
    <property type="entry name" value="HTH_XRE"/>
    <property type="match status" value="1"/>
</dbReference>
<dbReference type="Gene3D" id="1.10.260.40">
    <property type="entry name" value="lambda repressor-like DNA-binding domains"/>
    <property type="match status" value="1"/>
</dbReference>
<dbReference type="Gene3D" id="2.60.120.10">
    <property type="entry name" value="Jelly Rolls"/>
    <property type="match status" value="1"/>
</dbReference>
<dbReference type="InterPro" id="IPR013096">
    <property type="entry name" value="Cupin_2"/>
</dbReference>
<sequence length="190" mass="20375">MATSDLGATLRNIRKTVGLTLDAVASQADVTKGYLSKVERGTASPSIAVVSRLADVYGVRLADVFIPDGERGPIAVTRVSERTQMNRNGIELGYVYEVGSPKKTNPRADIFFLTLPCLSDDIGRPEFSHAGEEVILVLEGQMQFTFAGSKILLGPGDCMQFDSSVHHHGVAIGGKDAKAFVVIIPDKREG</sequence>
<dbReference type="InterPro" id="IPR011051">
    <property type="entry name" value="RmlC_Cupin_sf"/>
</dbReference>
<dbReference type="PANTHER" id="PTHR46797">
    <property type="entry name" value="HTH-TYPE TRANSCRIPTIONAL REGULATOR"/>
    <property type="match status" value="1"/>
</dbReference>
<gene>
    <name evidence="3" type="ORF">ABID16_004638</name>
</gene>